<evidence type="ECO:0000313" key="3">
    <source>
        <dbReference type="Proteomes" id="UP000004773"/>
    </source>
</evidence>
<dbReference type="EMBL" id="ACRO01000047">
    <property type="protein sequence ID" value="EGF86040.1"/>
    <property type="molecule type" value="Genomic_DNA"/>
</dbReference>
<proteinExistence type="predicted"/>
<keyword evidence="1" id="KW-0812">Transmembrane</keyword>
<comment type="caution">
    <text evidence="2">The sequence shown here is derived from an EMBL/GenBank/DDBJ whole genome shotgun (WGS) entry which is preliminary data.</text>
</comment>
<keyword evidence="1" id="KW-0472">Membrane</keyword>
<feature type="transmembrane region" description="Helical" evidence="1">
    <location>
        <begin position="42"/>
        <end position="60"/>
    </location>
</feature>
<dbReference type="RefSeq" id="WP_003148023.1">
    <property type="nucleotide sequence ID" value="NZ_GL883586.1"/>
</dbReference>
<name>A0AA87ANY9_9BACL</name>
<protein>
    <submittedName>
        <fullName evidence="2">Uncharacterized protein</fullName>
    </submittedName>
</protein>
<evidence type="ECO:0000313" key="2">
    <source>
        <dbReference type="EMBL" id="EGF86040.1"/>
    </source>
</evidence>
<gene>
    <name evidence="2" type="ORF">HMPREF0428_01842</name>
</gene>
<reference evidence="2 3" key="1">
    <citation type="submission" date="2011-03" db="EMBL/GenBank/DDBJ databases">
        <title>The Genome Sequence of Gemella haemolysans M341.</title>
        <authorList>
            <consortium name="The Broad Institute Genome Sequencing Platform"/>
            <consortium name="The Broad Institute Genome Sequencing Center for Infectious Disease"/>
            <person name="Earl A."/>
            <person name="Ward D."/>
            <person name="Feldgarden M."/>
            <person name="Gevers D."/>
            <person name="Sibley C.D."/>
            <person name="Field T.R."/>
            <person name="Grinwis M."/>
            <person name="Eshaghurshan C.S."/>
            <person name="Surette M.G."/>
            <person name="Young S.K."/>
            <person name="Zeng Q."/>
            <person name="Gargeya S."/>
            <person name="Fitzgerald M."/>
            <person name="Haas B."/>
            <person name="Abouelleil A."/>
            <person name="Alvarado L."/>
            <person name="Arachchi H.M."/>
            <person name="Berlin A."/>
            <person name="Brown A."/>
            <person name="Chapman S.B."/>
            <person name="Chen Z."/>
            <person name="Dunbar C."/>
            <person name="Freedman E."/>
            <person name="Gearin G."/>
            <person name="Gellesch M."/>
            <person name="Goldberg J."/>
            <person name="Griggs A."/>
            <person name="Gujja S."/>
            <person name="Heilman E.R."/>
            <person name="Heiman D."/>
            <person name="Howarth C."/>
            <person name="Larson L."/>
            <person name="Lui A."/>
            <person name="MacDonald P.J.P."/>
            <person name="Mehta T."/>
            <person name="Montmayeur A."/>
            <person name="Murphy C."/>
            <person name="Neiman D."/>
            <person name="Pearson M."/>
            <person name="Priest M."/>
            <person name="Roberts A."/>
            <person name="Saif S."/>
            <person name="Shea T."/>
            <person name="Shenoy N."/>
            <person name="Sisk P."/>
            <person name="Stolte C."/>
            <person name="Sykes S."/>
            <person name="White J."/>
            <person name="Yandava C."/>
            <person name="Wortman J."/>
            <person name="Nusbaum C."/>
            <person name="Birren B."/>
        </authorList>
    </citation>
    <scope>NUCLEOTIDE SEQUENCE [LARGE SCALE GENOMIC DNA]</scope>
    <source>
        <strain evidence="2 3">M341</strain>
    </source>
</reference>
<organism evidence="2 3">
    <name type="scientific">Gemella haemolysans M341</name>
    <dbReference type="NCBI Taxonomy" id="562981"/>
    <lineage>
        <taxon>Bacteria</taxon>
        <taxon>Bacillati</taxon>
        <taxon>Bacillota</taxon>
        <taxon>Bacilli</taxon>
        <taxon>Bacillales</taxon>
        <taxon>Gemellaceae</taxon>
        <taxon>Gemella</taxon>
    </lineage>
</organism>
<sequence>MDEKIKELAKRIFNLEKDNIVHYELLKEFHYELFKIKMNLTILNWLVISYILYQVIHYIWGK</sequence>
<evidence type="ECO:0000256" key="1">
    <source>
        <dbReference type="SAM" id="Phobius"/>
    </source>
</evidence>
<accession>A0AA87ANY9</accession>
<dbReference type="Proteomes" id="UP000004773">
    <property type="component" value="Unassembled WGS sequence"/>
</dbReference>
<keyword evidence="1" id="KW-1133">Transmembrane helix</keyword>
<dbReference type="AlphaFoldDB" id="A0AA87ANY9"/>